<protein>
    <submittedName>
        <fullName evidence="2">Cupin domain-containing protein</fullName>
    </submittedName>
</protein>
<dbReference type="PANTHER" id="PTHR43698:SF1">
    <property type="entry name" value="BLL4564 PROTEIN"/>
    <property type="match status" value="1"/>
</dbReference>
<name>A0A4S2DIX4_9CLOT</name>
<dbReference type="CDD" id="cd02233">
    <property type="entry name" value="cupin_HNL-like"/>
    <property type="match status" value="1"/>
</dbReference>
<evidence type="ECO:0000259" key="1">
    <source>
        <dbReference type="Pfam" id="PF07883"/>
    </source>
</evidence>
<feature type="domain" description="Cupin type-2" evidence="1">
    <location>
        <begin position="45"/>
        <end position="101"/>
    </location>
</feature>
<dbReference type="InterPro" id="IPR011051">
    <property type="entry name" value="RmlC_Cupin_sf"/>
</dbReference>
<organism evidence="2 3">
    <name type="scientific">Clostridium sartagoforme</name>
    <dbReference type="NCBI Taxonomy" id="84031"/>
    <lineage>
        <taxon>Bacteria</taxon>
        <taxon>Bacillati</taxon>
        <taxon>Bacillota</taxon>
        <taxon>Clostridia</taxon>
        <taxon>Eubacteriales</taxon>
        <taxon>Clostridiaceae</taxon>
        <taxon>Clostridium</taxon>
    </lineage>
</organism>
<reference evidence="2 3" key="1">
    <citation type="submission" date="2019-04" db="EMBL/GenBank/DDBJ databases">
        <title>Microbes associate with the intestines of laboratory mice.</title>
        <authorList>
            <person name="Navarre W."/>
            <person name="Wong E."/>
            <person name="Huang K."/>
            <person name="Tropini C."/>
            <person name="Ng K."/>
            <person name="Yu B."/>
        </authorList>
    </citation>
    <scope>NUCLEOTIDE SEQUENCE [LARGE SCALE GENOMIC DNA]</scope>
    <source>
        <strain evidence="2 3">NM50_B9-20</strain>
    </source>
</reference>
<dbReference type="PANTHER" id="PTHR43698">
    <property type="entry name" value="RIBD C-TERMINAL DOMAIN CONTAINING PROTEIN"/>
    <property type="match status" value="1"/>
</dbReference>
<keyword evidence="3" id="KW-1185">Reference proteome</keyword>
<proteinExistence type="predicted"/>
<dbReference type="SUPFAM" id="SSF51182">
    <property type="entry name" value="RmlC-like cupins"/>
    <property type="match status" value="1"/>
</dbReference>
<dbReference type="Pfam" id="PF07883">
    <property type="entry name" value="Cupin_2"/>
    <property type="match status" value="1"/>
</dbReference>
<dbReference type="AlphaFoldDB" id="A0A4S2DIX4"/>
<comment type="caution">
    <text evidence="2">The sequence shown here is derived from an EMBL/GenBank/DDBJ whole genome shotgun (WGS) entry which is preliminary data.</text>
</comment>
<gene>
    <name evidence="2" type="ORF">E5347_10285</name>
</gene>
<dbReference type="InterPro" id="IPR047263">
    <property type="entry name" value="HNL-like_cupin"/>
</dbReference>
<dbReference type="Proteomes" id="UP000306888">
    <property type="component" value="Unassembled WGS sequence"/>
</dbReference>
<sequence>MNIETRLDKSVIFPIGEKFDSTNFIGTVRLNMLTSSDTKCPIANVTFEPGCRNNWHKHPGGQVLLVTGGRGWYQEEGKEAYELKAGDVIEIPPYVKHWHGASKNSWFSHISIEVDSSKGAAEWLEPVLDEEYNKLI</sequence>
<evidence type="ECO:0000313" key="3">
    <source>
        <dbReference type="Proteomes" id="UP000306888"/>
    </source>
</evidence>
<dbReference type="InterPro" id="IPR013096">
    <property type="entry name" value="Cupin_2"/>
</dbReference>
<dbReference type="EMBL" id="SRYR01000004">
    <property type="protein sequence ID" value="TGY42116.1"/>
    <property type="molecule type" value="Genomic_DNA"/>
</dbReference>
<dbReference type="OrthoDB" id="9802489at2"/>
<accession>A0A4S2DIX4</accession>
<dbReference type="RefSeq" id="WP_136007062.1">
    <property type="nucleotide sequence ID" value="NZ_SRYR01000004.1"/>
</dbReference>
<dbReference type="InterPro" id="IPR014710">
    <property type="entry name" value="RmlC-like_jellyroll"/>
</dbReference>
<dbReference type="Gene3D" id="2.60.120.10">
    <property type="entry name" value="Jelly Rolls"/>
    <property type="match status" value="1"/>
</dbReference>
<evidence type="ECO:0000313" key="2">
    <source>
        <dbReference type="EMBL" id="TGY42116.1"/>
    </source>
</evidence>